<evidence type="ECO:0000313" key="1">
    <source>
        <dbReference type="EMBL" id="CAJ2652352.1"/>
    </source>
</evidence>
<reference evidence="1" key="1">
    <citation type="submission" date="2023-10" db="EMBL/GenBank/DDBJ databases">
        <authorList>
            <person name="Rodriguez Cubillos JULIANA M."/>
            <person name="De Vega J."/>
        </authorList>
    </citation>
    <scope>NUCLEOTIDE SEQUENCE</scope>
</reference>
<proteinExistence type="predicted"/>
<protein>
    <submittedName>
        <fullName evidence="1">Uncharacterized protein</fullName>
    </submittedName>
</protein>
<dbReference type="EMBL" id="CASHSV030000206">
    <property type="protein sequence ID" value="CAJ2652352.1"/>
    <property type="molecule type" value="Genomic_DNA"/>
</dbReference>
<keyword evidence="2" id="KW-1185">Reference proteome</keyword>
<organism evidence="1 2">
    <name type="scientific">Trifolium pratense</name>
    <name type="common">Red clover</name>
    <dbReference type="NCBI Taxonomy" id="57577"/>
    <lineage>
        <taxon>Eukaryota</taxon>
        <taxon>Viridiplantae</taxon>
        <taxon>Streptophyta</taxon>
        <taxon>Embryophyta</taxon>
        <taxon>Tracheophyta</taxon>
        <taxon>Spermatophyta</taxon>
        <taxon>Magnoliopsida</taxon>
        <taxon>eudicotyledons</taxon>
        <taxon>Gunneridae</taxon>
        <taxon>Pentapetalae</taxon>
        <taxon>rosids</taxon>
        <taxon>fabids</taxon>
        <taxon>Fabales</taxon>
        <taxon>Fabaceae</taxon>
        <taxon>Papilionoideae</taxon>
        <taxon>50 kb inversion clade</taxon>
        <taxon>NPAAA clade</taxon>
        <taxon>Hologalegina</taxon>
        <taxon>IRL clade</taxon>
        <taxon>Trifolieae</taxon>
        <taxon>Trifolium</taxon>
    </lineage>
</organism>
<gene>
    <name evidence="1" type="ORF">MILVUS5_LOCUS19845</name>
</gene>
<dbReference type="Proteomes" id="UP001177021">
    <property type="component" value="Unassembled WGS sequence"/>
</dbReference>
<name>A0ACB0K9M5_TRIPR</name>
<sequence>MEQENQHQLMIVHDNNDEEVDDFALKRKDNNLVTDVVVTSSSTSSSDSMSNGDSRHHSNGRTSTIVTDPDESSLQKEEEVEEKRNVGECNSDFGDDKEEDCVPVGLGLVAEFVEQEATNGEEVKITDATLCYESSDILQNKYNVYFDKQQGVWKCHHCTWSTKRFDSSSTVPIWNLKGYHEMPMNINTLIQHGPCFVWETKGNEVNGHNRVQNGDATKHEKSKFDEQVENSDIQNSLSRKVENQHMCIVVDKVPSGSEQSASHDSSDRQVTTPAANFCEETKKESDSKKEIDQQEKEFDVELVIAKQETHDLYCPNCKSCITKRVILKKRKRNIHVLDKKGKRDRLDLVVDDNVANSTTTPEVNQGDYPNVISEITTLEPPAAAAADDDDDNDDHPDKEVEVFRCLSCFSIFIPSGKGFNLFRNFGGASKQESSQNPSSITASNLQNSSNIPSSSSNQNWFISLFTSTKGKTATKQAGDTFHEPSRTGPADLHQSTITSTIPSSPDISHPEGQLADAAPIKNSKRTPDVNHGHGSVNSTISSNGVQSVVQDFIDFSEKEQSLTRKPRTDNGEKNKTSVDTIKTNTVEVTSSMNYSNGMVSEYKSVNSVTTTSSETFVSSRETTKGAIQNHYQEKPELLVPISVTVGSLIVENSPNDVNKPLEFVKNNDSSLRQGGAQSPFDSTRSPIDATFPSKMDSTLIEKTRNEINEKINNYVGKENNYDVIVDVDREANESTTLQTEDNVPVDGAIVTDSQTQVGIGAQPRDEIGEPKKWEIVKSIVYGGLVESITSLGIVSSAASSGATPLNIIALGFANLIGGLFILGHNLKELKDNHSRGQQQQTNIQDRYQEQLGSRSNFVFHAVIAVLSFLIFGSVPLIIYGVLINKNYYDEVKLAIVAATSVACIILLTIGKVYTARPPKSYIKTVLYYVTMALAASGISYIAGKLIKDLIDKFSHSESGFAITMPISETSMETAWMSY</sequence>
<comment type="caution">
    <text evidence="1">The sequence shown here is derived from an EMBL/GenBank/DDBJ whole genome shotgun (WGS) entry which is preliminary data.</text>
</comment>
<accession>A0ACB0K9M5</accession>
<evidence type="ECO:0000313" key="2">
    <source>
        <dbReference type="Proteomes" id="UP001177021"/>
    </source>
</evidence>